<dbReference type="Gramene" id="TraesSTA2A03G00620070.1">
    <property type="protein sequence ID" value="TraesSTA2A03G00620070.1"/>
    <property type="gene ID" value="TraesSTA2A03G00620070"/>
</dbReference>
<dbReference type="Pfam" id="PF00657">
    <property type="entry name" value="Lipase_GDSL"/>
    <property type="match status" value="1"/>
</dbReference>
<dbReference type="Gene3D" id="3.40.50.1110">
    <property type="entry name" value="SGNH hydrolase"/>
    <property type="match status" value="1"/>
</dbReference>
<dbReference type="STRING" id="4565.A0A3B6ATQ8"/>
<dbReference type="SUPFAM" id="SSF52266">
    <property type="entry name" value="SGNH hydrolase"/>
    <property type="match status" value="1"/>
</dbReference>
<dbReference type="Proteomes" id="UP000019116">
    <property type="component" value="Chromosome 2A"/>
</dbReference>
<reference evidence="6" key="1">
    <citation type="submission" date="2018-08" db="EMBL/GenBank/DDBJ databases">
        <authorList>
            <person name="Rossello M."/>
        </authorList>
    </citation>
    <scope>NUCLEOTIDE SEQUENCE [LARGE SCALE GENOMIC DNA]</scope>
    <source>
        <strain evidence="6">cv. Chinese Spring</strain>
    </source>
</reference>
<sequence length="372" mass="40561">MRTPHGALLLLFIVACLRGAYSGGGWSRFTSIISFGDSYADTGNLIMWADPVLPGLLLKNLPYGETFFGHPTGRATDGRLVLDFIAEALGLPSMPPYLARGSNFSAGVNFAVVGAPALNLTYLQGLNLTVNPPINSSLHDQLVWFQKLKPSLCNGQGTDCFGSSLFVMGEFGGNDYISFLLSNRTVEQARPYVPQIVDSISRGLERLVQHGAKYIVVADIFPIGCLPAALTKLASPNKVEYDRHGCLKSVNRLGRYHNSLLRQQIKMLRYKYPHTKIIAAEYYKPFLAFLDMPGDFGLNSSTTLLTCCGAGGPPYNYDFNAGCGLPDVKACADTSQALQWDGFHLTESAYRAIADGWLHGPYADPPILHIAR</sequence>
<organism evidence="6">
    <name type="scientific">Triticum aestivum</name>
    <name type="common">Wheat</name>
    <dbReference type="NCBI Taxonomy" id="4565"/>
    <lineage>
        <taxon>Eukaryota</taxon>
        <taxon>Viridiplantae</taxon>
        <taxon>Streptophyta</taxon>
        <taxon>Embryophyta</taxon>
        <taxon>Tracheophyta</taxon>
        <taxon>Spermatophyta</taxon>
        <taxon>Magnoliopsida</taxon>
        <taxon>Liliopsida</taxon>
        <taxon>Poales</taxon>
        <taxon>Poaceae</taxon>
        <taxon>BOP clade</taxon>
        <taxon>Pooideae</taxon>
        <taxon>Triticodae</taxon>
        <taxon>Triticeae</taxon>
        <taxon>Triticinae</taxon>
        <taxon>Triticum</taxon>
    </lineage>
</organism>
<dbReference type="InterPro" id="IPR035669">
    <property type="entry name" value="SGNH_plant_lipase-like"/>
</dbReference>
<dbReference type="PANTHER" id="PTHR22835">
    <property type="entry name" value="ZINC FINGER FYVE DOMAIN CONTAINING PROTEIN"/>
    <property type="match status" value="1"/>
</dbReference>
<keyword evidence="2 5" id="KW-0732">Signal</keyword>
<evidence type="ECO:0000256" key="3">
    <source>
        <dbReference type="ARBA" id="ARBA00022801"/>
    </source>
</evidence>
<dbReference type="PROSITE" id="PS51257">
    <property type="entry name" value="PROKAR_LIPOPROTEIN"/>
    <property type="match status" value="1"/>
</dbReference>
<evidence type="ECO:0000256" key="2">
    <source>
        <dbReference type="ARBA" id="ARBA00022729"/>
    </source>
</evidence>
<dbReference type="Gramene" id="TraesJUL2A03G00625730.1">
    <property type="protein sequence ID" value="TraesJUL2A03G00625730.1"/>
    <property type="gene ID" value="TraesJUL2A03G00625730"/>
</dbReference>
<evidence type="ECO:0000256" key="5">
    <source>
        <dbReference type="SAM" id="SignalP"/>
    </source>
</evidence>
<dbReference type="PANTHER" id="PTHR22835:SF662">
    <property type="entry name" value="GDSL ESTERASE_LIPASE"/>
    <property type="match status" value="1"/>
</dbReference>
<dbReference type="Gramene" id="TraesCS2A02G135200.1">
    <property type="protein sequence ID" value="TraesCS2A02G135200.1"/>
    <property type="gene ID" value="TraesCS2A02G135200"/>
</dbReference>
<dbReference type="Gramene" id="TraesROB_scaffold_025487_01G000300.1">
    <property type="protein sequence ID" value="TraesROB_scaffold_025487_01G000300.1"/>
    <property type="gene ID" value="TraesROB_scaffold_025487_01G000300"/>
</dbReference>
<name>A0A3B6ATQ8_WHEAT</name>
<dbReference type="Gramene" id="TraesCLE_scaffold_033896_01G000300.1">
    <property type="protein sequence ID" value="TraesCLE_scaffold_033896_01G000300.1"/>
    <property type="gene ID" value="TraesCLE_scaffold_033896_01G000300"/>
</dbReference>
<dbReference type="InterPro" id="IPR036514">
    <property type="entry name" value="SGNH_hydro_sf"/>
</dbReference>
<dbReference type="Gramene" id="TraesLAC2A03G00625430.1">
    <property type="protein sequence ID" value="TraesLAC2A03G00625430.1"/>
    <property type="gene ID" value="TraesLAC2A03G00625430"/>
</dbReference>
<dbReference type="Gramene" id="TraesNOR2A03G00629920.1">
    <property type="protein sequence ID" value="TraesNOR2A03G00629920.1"/>
    <property type="gene ID" value="TraesNOR2A03G00629920"/>
</dbReference>
<dbReference type="Gramene" id="TraesSYM2A03G00627840.1">
    <property type="protein sequence ID" value="TraesSYM2A03G00627840.1"/>
    <property type="gene ID" value="TraesSYM2A03G00627840"/>
</dbReference>
<feature type="signal peptide" evidence="5">
    <location>
        <begin position="1"/>
        <end position="22"/>
    </location>
</feature>
<dbReference type="EnsemblPlants" id="TraesCS2A02G135200.1">
    <property type="protein sequence ID" value="TraesCS2A02G135200.1"/>
    <property type="gene ID" value="TraesCS2A02G135200"/>
</dbReference>
<dbReference type="Gramene" id="TraesARI2A03G00628340.1">
    <property type="protein sequence ID" value="TraesARI2A03G00628340.1"/>
    <property type="gene ID" value="TraesARI2A03G00628340"/>
</dbReference>
<keyword evidence="4" id="KW-0325">Glycoprotein</keyword>
<evidence type="ECO:0000313" key="7">
    <source>
        <dbReference type="Proteomes" id="UP000019116"/>
    </source>
</evidence>
<dbReference type="AlphaFoldDB" id="A0A3B6ATQ8"/>
<evidence type="ECO:0000313" key="6">
    <source>
        <dbReference type="EnsemblPlants" id="TraesCS2A02G135200.1"/>
    </source>
</evidence>
<keyword evidence="7" id="KW-1185">Reference proteome</keyword>
<accession>A0A3B6ATQ8</accession>
<evidence type="ECO:0008006" key="8">
    <source>
        <dbReference type="Google" id="ProtNLM"/>
    </source>
</evidence>
<evidence type="ECO:0000256" key="1">
    <source>
        <dbReference type="ARBA" id="ARBA00008668"/>
    </source>
</evidence>
<dbReference type="GO" id="GO:0016788">
    <property type="term" value="F:hydrolase activity, acting on ester bonds"/>
    <property type="evidence" value="ECO:0007669"/>
    <property type="project" value="InterPro"/>
</dbReference>
<dbReference type="InterPro" id="IPR001087">
    <property type="entry name" value="GDSL"/>
</dbReference>
<protein>
    <recommendedName>
        <fullName evidence="8">GDSL esterase/lipase</fullName>
    </recommendedName>
</protein>
<gene>
    <name evidence="6" type="primary">LOC123184850</name>
</gene>
<comment type="similarity">
    <text evidence="1">Belongs to the 'GDSL' lipolytic enzyme family.</text>
</comment>
<dbReference type="OMA" id="PDVKACA"/>
<proteinExistence type="inferred from homology"/>
<dbReference type="Gramene" id="TraesCAD_scaffold_032061_01G000200.1">
    <property type="protein sequence ID" value="TraesCAD_scaffold_032061_01G000200.1"/>
    <property type="gene ID" value="TraesCAD_scaffold_032061_01G000200"/>
</dbReference>
<evidence type="ECO:0000256" key="4">
    <source>
        <dbReference type="ARBA" id="ARBA00023180"/>
    </source>
</evidence>
<dbReference type="GeneID" id="123184850"/>
<dbReference type="SMR" id="A0A3B6ATQ8"/>
<feature type="chain" id="PRO_5043171159" description="GDSL esterase/lipase" evidence="5">
    <location>
        <begin position="23"/>
        <end position="372"/>
    </location>
</feature>
<keyword evidence="3" id="KW-0378">Hydrolase</keyword>
<dbReference type="RefSeq" id="XP_044452830.1">
    <property type="nucleotide sequence ID" value="XM_044596895.1"/>
</dbReference>
<dbReference type="CDD" id="cd01837">
    <property type="entry name" value="SGNH_plant_lipase_like"/>
    <property type="match status" value="1"/>
</dbReference>
<dbReference type="Gramene" id="TraesWEE_scaffold_021482_01G000200.1">
    <property type="protein sequence ID" value="TraesWEE_scaffold_021482_01G000200.1"/>
    <property type="gene ID" value="TraesWEE_scaffold_021482_01G000200"/>
</dbReference>
<dbReference type="Gramene" id="TraesCS2A03G0276700.1">
    <property type="protein sequence ID" value="TraesCS2A03G0276700.1.CDS"/>
    <property type="gene ID" value="TraesCS2A03G0276700"/>
</dbReference>
<reference evidence="6" key="2">
    <citation type="submission" date="2018-10" db="UniProtKB">
        <authorList>
            <consortium name="EnsemblPlants"/>
        </authorList>
    </citation>
    <scope>IDENTIFICATION</scope>
</reference>
<dbReference type="OrthoDB" id="1600564at2759"/>